<feature type="repeat" description="ANK" evidence="3">
    <location>
        <begin position="74"/>
        <end position="106"/>
    </location>
</feature>
<keyword evidence="1" id="KW-0677">Repeat</keyword>
<dbReference type="AlphaFoldDB" id="A0CQN7"/>
<dbReference type="Proteomes" id="UP000000600">
    <property type="component" value="Unassembled WGS sequence"/>
</dbReference>
<evidence type="ECO:0000256" key="2">
    <source>
        <dbReference type="ARBA" id="ARBA00023043"/>
    </source>
</evidence>
<dbReference type="PROSITE" id="PS50297">
    <property type="entry name" value="ANK_REP_REGION"/>
    <property type="match status" value="1"/>
</dbReference>
<protein>
    <submittedName>
        <fullName evidence="4">Uncharacterized protein</fullName>
    </submittedName>
</protein>
<keyword evidence="2 3" id="KW-0040">ANK repeat</keyword>
<gene>
    <name evidence="4" type="ORF">GSPATT00009452001</name>
</gene>
<dbReference type="InterPro" id="IPR036770">
    <property type="entry name" value="Ankyrin_rpt-contain_sf"/>
</dbReference>
<dbReference type="PANTHER" id="PTHR24188:SF29">
    <property type="entry name" value="GH09064P"/>
    <property type="match status" value="1"/>
</dbReference>
<dbReference type="OrthoDB" id="294859at2759"/>
<dbReference type="Pfam" id="PF12796">
    <property type="entry name" value="Ank_2"/>
    <property type="match status" value="1"/>
</dbReference>
<dbReference type="RefSeq" id="XP_001440501.1">
    <property type="nucleotide sequence ID" value="XM_001440464.1"/>
</dbReference>
<evidence type="ECO:0000256" key="1">
    <source>
        <dbReference type="ARBA" id="ARBA00022737"/>
    </source>
</evidence>
<evidence type="ECO:0000313" key="4">
    <source>
        <dbReference type="EMBL" id="CAK73104.1"/>
    </source>
</evidence>
<dbReference type="InParanoid" id="A0CQN7"/>
<dbReference type="Gene3D" id="1.25.40.20">
    <property type="entry name" value="Ankyrin repeat-containing domain"/>
    <property type="match status" value="1"/>
</dbReference>
<evidence type="ECO:0000313" key="5">
    <source>
        <dbReference type="Proteomes" id="UP000000600"/>
    </source>
</evidence>
<dbReference type="HOGENOM" id="CLU_1735001_0_0_1"/>
<dbReference type="OMA" id="CYNYLIS"/>
<dbReference type="eggNOG" id="KOG4177">
    <property type="taxonomic scope" value="Eukaryota"/>
</dbReference>
<keyword evidence="5" id="KW-1185">Reference proteome</keyword>
<dbReference type="STRING" id="5888.A0CQN7"/>
<dbReference type="KEGG" id="ptm:GSPATT00009452001"/>
<dbReference type="GeneID" id="5026286"/>
<proteinExistence type="predicted"/>
<dbReference type="InterPro" id="IPR002110">
    <property type="entry name" value="Ankyrin_rpt"/>
</dbReference>
<evidence type="ECO:0000256" key="3">
    <source>
        <dbReference type="PROSITE-ProRule" id="PRU00023"/>
    </source>
</evidence>
<organism evidence="4 5">
    <name type="scientific">Paramecium tetraurelia</name>
    <dbReference type="NCBI Taxonomy" id="5888"/>
    <lineage>
        <taxon>Eukaryota</taxon>
        <taxon>Sar</taxon>
        <taxon>Alveolata</taxon>
        <taxon>Ciliophora</taxon>
        <taxon>Intramacronucleata</taxon>
        <taxon>Oligohymenophorea</taxon>
        <taxon>Peniculida</taxon>
        <taxon>Parameciidae</taxon>
        <taxon>Paramecium</taxon>
    </lineage>
</organism>
<dbReference type="PANTHER" id="PTHR24188">
    <property type="entry name" value="ANKYRIN REPEAT PROTEIN"/>
    <property type="match status" value="1"/>
</dbReference>
<name>A0CQN7_PARTE</name>
<reference evidence="4 5" key="1">
    <citation type="journal article" date="2006" name="Nature">
        <title>Global trends of whole-genome duplications revealed by the ciliate Paramecium tetraurelia.</title>
        <authorList>
            <consortium name="Genoscope"/>
            <person name="Aury J.-M."/>
            <person name="Jaillon O."/>
            <person name="Duret L."/>
            <person name="Noel B."/>
            <person name="Jubin C."/>
            <person name="Porcel B.M."/>
            <person name="Segurens B."/>
            <person name="Daubin V."/>
            <person name="Anthouard V."/>
            <person name="Aiach N."/>
            <person name="Arnaiz O."/>
            <person name="Billaut A."/>
            <person name="Beisson J."/>
            <person name="Blanc I."/>
            <person name="Bouhouche K."/>
            <person name="Camara F."/>
            <person name="Duharcourt S."/>
            <person name="Guigo R."/>
            <person name="Gogendeau D."/>
            <person name="Katinka M."/>
            <person name="Keller A.-M."/>
            <person name="Kissmehl R."/>
            <person name="Klotz C."/>
            <person name="Koll F."/>
            <person name="Le Moue A."/>
            <person name="Lepere C."/>
            <person name="Malinsky S."/>
            <person name="Nowacki M."/>
            <person name="Nowak J.K."/>
            <person name="Plattner H."/>
            <person name="Poulain J."/>
            <person name="Ruiz F."/>
            <person name="Serrano V."/>
            <person name="Zagulski M."/>
            <person name="Dessen P."/>
            <person name="Betermier M."/>
            <person name="Weissenbach J."/>
            <person name="Scarpelli C."/>
            <person name="Schachter V."/>
            <person name="Sperling L."/>
            <person name="Meyer E."/>
            <person name="Cohen J."/>
            <person name="Wincker P."/>
        </authorList>
    </citation>
    <scope>NUCLEOTIDE SEQUENCE [LARGE SCALE GENOMIC DNA]</scope>
    <source>
        <strain evidence="4 5">Stock d4-2</strain>
    </source>
</reference>
<dbReference type="SUPFAM" id="SSF48403">
    <property type="entry name" value="Ankyrin repeat"/>
    <property type="match status" value="1"/>
</dbReference>
<dbReference type="EMBL" id="CT868141">
    <property type="protein sequence ID" value="CAK73104.1"/>
    <property type="molecule type" value="Genomic_DNA"/>
</dbReference>
<sequence length="151" mass="16885">MNNIKQIIQAIKGCIQILILKENIQDLKKYNPSPEQEQGIQKMKLIHVAASNPSIEILQYFVEKSQNLEITDSIGRTPLHYAASYGHQGNVELLINKGAKIEAQTLGGDTPLIKAAQLKNHQCYNYLISVGANKSHHNCIGQSAEQIYQYN</sequence>
<accession>A0CQN7</accession>
<dbReference type="PROSITE" id="PS50088">
    <property type="entry name" value="ANK_REPEAT"/>
    <property type="match status" value="1"/>
</dbReference>
<dbReference type="SMART" id="SM00248">
    <property type="entry name" value="ANK"/>
    <property type="match status" value="3"/>
</dbReference>